<feature type="compositionally biased region" description="Basic residues" evidence="1">
    <location>
        <begin position="251"/>
        <end position="264"/>
    </location>
</feature>
<dbReference type="Proteomes" id="UP001150062">
    <property type="component" value="Unassembled WGS sequence"/>
</dbReference>
<feature type="compositionally biased region" description="Polar residues" evidence="1">
    <location>
        <begin position="268"/>
        <end position="288"/>
    </location>
</feature>
<name>A0ABQ8X7R6_9EUKA</name>
<dbReference type="EMBL" id="JAOAOG010000326">
    <property type="protein sequence ID" value="KAJ6228621.1"/>
    <property type="molecule type" value="Genomic_DNA"/>
</dbReference>
<feature type="compositionally biased region" description="Low complexity" evidence="1">
    <location>
        <begin position="289"/>
        <end position="299"/>
    </location>
</feature>
<comment type="caution">
    <text evidence="2">The sequence shown here is derived from an EMBL/GenBank/DDBJ whole genome shotgun (WGS) entry which is preliminary data.</text>
</comment>
<feature type="region of interest" description="Disordered" evidence="1">
    <location>
        <begin position="251"/>
        <end position="304"/>
    </location>
</feature>
<evidence type="ECO:0000313" key="3">
    <source>
        <dbReference type="Proteomes" id="UP001150062"/>
    </source>
</evidence>
<reference evidence="2" key="1">
    <citation type="submission" date="2022-08" db="EMBL/GenBank/DDBJ databases">
        <title>Novel sulfate-reducing endosymbionts in the free-living metamonad Anaeramoeba.</title>
        <authorList>
            <person name="Jerlstrom-Hultqvist J."/>
            <person name="Cepicka I."/>
            <person name="Gallot-Lavallee L."/>
            <person name="Salas-Leiva D."/>
            <person name="Curtis B.A."/>
            <person name="Zahonova K."/>
            <person name="Pipaliya S."/>
            <person name="Dacks J."/>
            <person name="Roger A.J."/>
        </authorList>
    </citation>
    <scope>NUCLEOTIDE SEQUENCE</scope>
    <source>
        <strain evidence="2">Schooner1</strain>
    </source>
</reference>
<organism evidence="2 3">
    <name type="scientific">Anaeramoeba flamelloides</name>
    <dbReference type="NCBI Taxonomy" id="1746091"/>
    <lineage>
        <taxon>Eukaryota</taxon>
        <taxon>Metamonada</taxon>
        <taxon>Anaeramoebidae</taxon>
        <taxon>Anaeramoeba</taxon>
    </lineage>
</organism>
<keyword evidence="3" id="KW-1185">Reference proteome</keyword>
<evidence type="ECO:0000313" key="2">
    <source>
        <dbReference type="EMBL" id="KAJ6228621.1"/>
    </source>
</evidence>
<protein>
    <submittedName>
        <fullName evidence="2">Transcription factor bhlh91</fullName>
    </submittedName>
</protein>
<accession>A0ABQ8X7R6</accession>
<gene>
    <name evidence="2" type="ORF">M0813_08658</name>
</gene>
<evidence type="ECO:0000256" key="1">
    <source>
        <dbReference type="SAM" id="MobiDB-lite"/>
    </source>
</evidence>
<proteinExistence type="predicted"/>
<sequence>MSARDKLLKSAPQEYRNGDLNHVSSAIVILDAIFQKHPKYKGDMTSDYFRVYDKNICEGKTVVPLAPTVVYLKDKPLLNDLPILCRDFFNATSWEINSTKYYYNYSQEVHLIIDRAPSEYLFISCSDLDFRFDSLLDWSLGGNRYWLQSLVLFQGNHYTSLVRIISTWYHFNDIGRSTYKEIDSYESYSEKNYSYDLDDIDMETEEVQETGSFMETKQNINSSQQLLLIIHQWYQQKQQNQRANKHIYSYKQRKQQNQQKKHQRDHNIQNNQLTNGHRSQNTRSLDFTNNLSNNNNHLKSNFDKVSKSKEKTRIDELNNLFVIRDKIFEKNIIKQVIQDTTQPTVDYIMKLRVKDHKGIVKQPNLPLAKKLKQQIYSLVRGYRKRIIVDPIVVKGKNFDFGVPNSPQRQKTIYILFKKDVKGFIQFMNPILKWDVIEQSLEKLWIDKQQLRKNCTFGNVNEINFYQRPSKDDYQHNFNI</sequence>